<dbReference type="PANTHER" id="PTHR43844">
    <property type="entry name" value="METHIONINE SYNTHASE"/>
    <property type="match status" value="1"/>
</dbReference>
<dbReference type="Proteomes" id="UP000030669">
    <property type="component" value="Unassembled WGS sequence"/>
</dbReference>
<dbReference type="GO" id="GO:0009086">
    <property type="term" value="P:methionine biosynthetic process"/>
    <property type="evidence" value="ECO:0007669"/>
    <property type="project" value="InterPro"/>
</dbReference>
<dbReference type="HOGENOM" id="CLU_058877_0_0_1"/>
<dbReference type="NCBIfam" id="NF005085">
    <property type="entry name" value="PRK06520.1"/>
    <property type="match status" value="1"/>
</dbReference>
<dbReference type="PANTHER" id="PTHR43844:SF2">
    <property type="entry name" value="SYNTHASE, VITAMIN-B12 INDEPENDENT, PUTATIVE (AFU_ORTHOLOGUE AFUA_3G12060)-RELATED"/>
    <property type="match status" value="1"/>
</dbReference>
<reference evidence="2 3" key="1">
    <citation type="journal article" date="2012" name="Science">
        <title>The Paleozoic origin of enzymatic lignin decomposition reconstructed from 31 fungal genomes.</title>
        <authorList>
            <person name="Floudas D."/>
            <person name="Binder M."/>
            <person name="Riley R."/>
            <person name="Barry K."/>
            <person name="Blanchette R.A."/>
            <person name="Henrissat B."/>
            <person name="Martinez A.T."/>
            <person name="Otillar R."/>
            <person name="Spatafora J.W."/>
            <person name="Yadav J.S."/>
            <person name="Aerts A."/>
            <person name="Benoit I."/>
            <person name="Boyd A."/>
            <person name="Carlson A."/>
            <person name="Copeland A."/>
            <person name="Coutinho P.M."/>
            <person name="de Vries R.P."/>
            <person name="Ferreira P."/>
            <person name="Findley K."/>
            <person name="Foster B."/>
            <person name="Gaskell J."/>
            <person name="Glotzer D."/>
            <person name="Gorecki P."/>
            <person name="Heitman J."/>
            <person name="Hesse C."/>
            <person name="Hori C."/>
            <person name="Igarashi K."/>
            <person name="Jurgens J.A."/>
            <person name="Kallen N."/>
            <person name="Kersten P."/>
            <person name="Kohler A."/>
            <person name="Kuees U."/>
            <person name="Kumar T.K.A."/>
            <person name="Kuo A."/>
            <person name="LaButti K."/>
            <person name="Larrondo L.F."/>
            <person name="Lindquist E."/>
            <person name="Ling A."/>
            <person name="Lombard V."/>
            <person name="Lucas S."/>
            <person name="Lundell T."/>
            <person name="Martin R."/>
            <person name="McLaughlin D.J."/>
            <person name="Morgenstern I."/>
            <person name="Morin E."/>
            <person name="Murat C."/>
            <person name="Nagy L.G."/>
            <person name="Nolan M."/>
            <person name="Ohm R.A."/>
            <person name="Patyshakuliyeva A."/>
            <person name="Rokas A."/>
            <person name="Ruiz-Duenas F.J."/>
            <person name="Sabat G."/>
            <person name="Salamov A."/>
            <person name="Samejima M."/>
            <person name="Schmutz J."/>
            <person name="Slot J.C."/>
            <person name="St John F."/>
            <person name="Stenlid J."/>
            <person name="Sun H."/>
            <person name="Sun S."/>
            <person name="Syed K."/>
            <person name="Tsang A."/>
            <person name="Wiebenga A."/>
            <person name="Young D."/>
            <person name="Pisabarro A."/>
            <person name="Eastwood D.C."/>
            <person name="Martin F."/>
            <person name="Cullen D."/>
            <person name="Grigoriev I.V."/>
            <person name="Hibbett D.S."/>
        </authorList>
    </citation>
    <scope>NUCLEOTIDE SEQUENCE [LARGE SCALE GENOMIC DNA]</scope>
    <source>
        <strain evidence="2 3">ATCC 11539</strain>
    </source>
</reference>
<protein>
    <submittedName>
        <fullName evidence="2">UROD/MetE-like protein</fullName>
    </submittedName>
</protein>
<sequence length="400" mass="45609">MSPRRLNPPFRAEHIGSLLRPSDLFDKRQKFEAGQCTQEELKAAEDAAIEKVVQSQQEVGIKAITDGELRRGFFFEGVFDKLEGMTFIPNRPLTEFKPYVPFISMLTAAGMKDFPTVYCTGKIRRTKPWYAEQFMALRSLVPQEDIKNLKITMCPPTWFHQRHGSDLTYDLSVYNSDEEYFNDLAKAYQEEIQDLYRLGCRNIQFDDATFCFFCDERMVSGMKEAGDDFDYLLDTYIKAINSCLKERPVGMTVGVHMCRGNFKGGLHYAEGGYARIAEKVFTGLDVDCFYLEYDTERAGDFGPLKYLPLDKVAVLGLVTTKSPELESKEALKRRIHEAAQIISKEGIPTRSRETALDQLCISPQCGFASVWEGNPLTEKDQWEKLRLVVDTAKEVWGVTA</sequence>
<dbReference type="OrthoDB" id="7772923at2759"/>
<dbReference type="KEGG" id="gtr:GLOTRDRAFT_68299"/>
<keyword evidence="3" id="KW-1185">Reference proteome</keyword>
<dbReference type="RefSeq" id="XP_007860947.1">
    <property type="nucleotide sequence ID" value="XM_007862756.1"/>
</dbReference>
<feature type="domain" description="Cobalamin-independent methionine synthase MetE C-terminal/archaeal" evidence="1">
    <location>
        <begin position="178"/>
        <end position="393"/>
    </location>
</feature>
<dbReference type="EMBL" id="KB469296">
    <property type="protein sequence ID" value="EPQ60558.1"/>
    <property type="molecule type" value="Genomic_DNA"/>
</dbReference>
<evidence type="ECO:0000313" key="3">
    <source>
        <dbReference type="Proteomes" id="UP000030669"/>
    </source>
</evidence>
<dbReference type="GO" id="GO:0003871">
    <property type="term" value="F:5-methyltetrahydropteroyltriglutamate-homocysteine S-methyltransferase activity"/>
    <property type="evidence" value="ECO:0007669"/>
    <property type="project" value="InterPro"/>
</dbReference>
<organism evidence="2 3">
    <name type="scientific">Gloeophyllum trabeum (strain ATCC 11539 / FP-39264 / Madison 617)</name>
    <name type="common">Brown rot fungus</name>
    <dbReference type="NCBI Taxonomy" id="670483"/>
    <lineage>
        <taxon>Eukaryota</taxon>
        <taxon>Fungi</taxon>
        <taxon>Dikarya</taxon>
        <taxon>Basidiomycota</taxon>
        <taxon>Agaricomycotina</taxon>
        <taxon>Agaricomycetes</taxon>
        <taxon>Gloeophyllales</taxon>
        <taxon>Gloeophyllaceae</taxon>
        <taxon>Gloeophyllum</taxon>
    </lineage>
</organism>
<dbReference type="Pfam" id="PF01717">
    <property type="entry name" value="Meth_synt_2"/>
    <property type="match status" value="1"/>
</dbReference>
<dbReference type="GeneID" id="19307874"/>
<proteinExistence type="predicted"/>
<dbReference type="CDD" id="cd03311">
    <property type="entry name" value="CIMS_C_terminal_like"/>
    <property type="match status" value="1"/>
</dbReference>
<dbReference type="AlphaFoldDB" id="S7QM69"/>
<gene>
    <name evidence="2" type="ORF">GLOTRDRAFT_68299</name>
</gene>
<dbReference type="Gene3D" id="3.20.20.210">
    <property type="match status" value="1"/>
</dbReference>
<dbReference type="SUPFAM" id="SSF51726">
    <property type="entry name" value="UROD/MetE-like"/>
    <property type="match status" value="1"/>
</dbReference>
<dbReference type="InterPro" id="IPR002629">
    <property type="entry name" value="Met_Synth_C/arc"/>
</dbReference>
<dbReference type="eggNOG" id="ENOG502QVN2">
    <property type="taxonomic scope" value="Eukaryota"/>
</dbReference>
<dbReference type="InterPro" id="IPR038071">
    <property type="entry name" value="UROD/MetE-like_sf"/>
</dbReference>
<dbReference type="OMA" id="HPMLEDY"/>
<dbReference type="GO" id="GO:0008270">
    <property type="term" value="F:zinc ion binding"/>
    <property type="evidence" value="ECO:0007669"/>
    <property type="project" value="InterPro"/>
</dbReference>
<name>S7QM69_GLOTA</name>
<accession>S7QM69</accession>
<dbReference type="STRING" id="670483.S7QM69"/>
<evidence type="ECO:0000313" key="2">
    <source>
        <dbReference type="EMBL" id="EPQ60558.1"/>
    </source>
</evidence>
<evidence type="ECO:0000259" key="1">
    <source>
        <dbReference type="Pfam" id="PF01717"/>
    </source>
</evidence>